<dbReference type="AlphaFoldDB" id="A0AAV9IIE7"/>
<dbReference type="EMBL" id="JANCYU010000047">
    <property type="protein sequence ID" value="KAK4527089.1"/>
    <property type="molecule type" value="Genomic_DNA"/>
</dbReference>
<comment type="caution">
    <text evidence="3">The sequence shown here is derived from an EMBL/GenBank/DDBJ whole genome shotgun (WGS) entry which is preliminary data.</text>
</comment>
<evidence type="ECO:0000256" key="2">
    <source>
        <dbReference type="SAM" id="Phobius"/>
    </source>
</evidence>
<feature type="compositionally biased region" description="Low complexity" evidence="1">
    <location>
        <begin position="312"/>
        <end position="323"/>
    </location>
</feature>
<feature type="region of interest" description="Disordered" evidence="1">
    <location>
        <begin position="252"/>
        <end position="295"/>
    </location>
</feature>
<feature type="compositionally biased region" description="Basic and acidic residues" evidence="1">
    <location>
        <begin position="324"/>
        <end position="333"/>
    </location>
</feature>
<reference evidence="3 4" key="1">
    <citation type="submission" date="2022-07" db="EMBL/GenBank/DDBJ databases">
        <title>Genome-wide signatures of adaptation to extreme environments.</title>
        <authorList>
            <person name="Cho C.H."/>
            <person name="Yoon H.S."/>
        </authorList>
    </citation>
    <scope>NUCLEOTIDE SEQUENCE [LARGE SCALE GENOMIC DNA]</scope>
    <source>
        <strain evidence="3 4">108.79 E11</strain>
    </source>
</reference>
<sequence length="474" mass="53016">MRNPRYRCVQSWLQTYIDVKLIPVYFLLYVAYRNRKAIGNFFRSWQHTFQQLASAISNGSDCLVKATYDLKSYLQGNSSEEVPASFIRLVRLFSSPEFVVILRNISSGAAQGVCREIIARDSENRKKGTNVTGKGPNERVATLVKLLEAFTTPSGERLVSLVISTTVREGLSAVFDRYDREAAYALKKRRNGNNRVVEVGGGHNKEQTDDFPPVVKALLDMAVSDEGRKFMIDLAVAVTATAVPLAMKNFQKRSPTAKVEPTPKADSVQLTPTTAKTVENNQATESLSSPTKKHEKSSSFILPFFRKQNAQAAVSNSVNNSEESQTKRNDARPSRGTSAPGFLDKAAKFFGRADGNKCQSQDKKQNDCCPQNPVTNIETGGNEIPQPSIAEKLAQTLLKDHDLLKELTKTASFEVVRSYLLTSSELDSQRTKTNSLSIRSINFLYVGTLLRKVLMDLYFQWLRNGNMEPQWLFW</sequence>
<keyword evidence="4" id="KW-1185">Reference proteome</keyword>
<proteinExistence type="predicted"/>
<keyword evidence="2" id="KW-0812">Transmembrane</keyword>
<keyword evidence="2" id="KW-1133">Transmembrane helix</keyword>
<dbReference type="Proteomes" id="UP001300502">
    <property type="component" value="Unassembled WGS sequence"/>
</dbReference>
<feature type="transmembrane region" description="Helical" evidence="2">
    <location>
        <begin position="12"/>
        <end position="32"/>
    </location>
</feature>
<organism evidence="3 4">
    <name type="scientific">Galdieria yellowstonensis</name>
    <dbReference type="NCBI Taxonomy" id="3028027"/>
    <lineage>
        <taxon>Eukaryota</taxon>
        <taxon>Rhodophyta</taxon>
        <taxon>Bangiophyceae</taxon>
        <taxon>Galdieriales</taxon>
        <taxon>Galdieriaceae</taxon>
        <taxon>Galdieria</taxon>
    </lineage>
</organism>
<evidence type="ECO:0000313" key="4">
    <source>
        <dbReference type="Proteomes" id="UP001300502"/>
    </source>
</evidence>
<feature type="region of interest" description="Disordered" evidence="1">
    <location>
        <begin position="312"/>
        <end position="340"/>
    </location>
</feature>
<feature type="compositionally biased region" description="Polar residues" evidence="1">
    <location>
        <begin position="268"/>
        <end position="290"/>
    </location>
</feature>
<name>A0AAV9IIE7_9RHOD</name>
<gene>
    <name evidence="3" type="ORF">GAYE_SCF34G5011</name>
</gene>
<evidence type="ECO:0000256" key="1">
    <source>
        <dbReference type="SAM" id="MobiDB-lite"/>
    </source>
</evidence>
<evidence type="ECO:0000313" key="3">
    <source>
        <dbReference type="EMBL" id="KAK4527089.1"/>
    </source>
</evidence>
<accession>A0AAV9IIE7</accession>
<protein>
    <submittedName>
        <fullName evidence="3">Uncharacterized protein</fullName>
    </submittedName>
</protein>
<keyword evidence="2" id="KW-0472">Membrane</keyword>